<keyword evidence="1" id="KW-0812">Transmembrane</keyword>
<comment type="caution">
    <text evidence="2">The sequence shown here is derived from an EMBL/GenBank/DDBJ whole genome shotgun (WGS) entry which is preliminary data.</text>
</comment>
<sequence>MASFARDYAALGLRTFQAVFAILGLAGRAACFNMGSLNGVEVHLGGPVWDASLVFLCIALGHSLHQTVPELQSARRLRKLRNSVYDTTRTDHENHTMLEALTITPAKRREILTDTVLFLVGFPLAIGASVASYNANCAAFAAIHMIDCGTLRLLIASTFLVSFGFFASIGLWLHAIDPEERFVYIKFVVWPPPADDVSSVEASAVKSDDGVKYSEGAVRYTGTNIPDSARGFRPHITPIDV</sequence>
<organism evidence="2 3">
    <name type="scientific">Achlya hypogyna</name>
    <name type="common">Oomycete</name>
    <name type="synonym">Protoachlya hypogyna</name>
    <dbReference type="NCBI Taxonomy" id="1202772"/>
    <lineage>
        <taxon>Eukaryota</taxon>
        <taxon>Sar</taxon>
        <taxon>Stramenopiles</taxon>
        <taxon>Oomycota</taxon>
        <taxon>Saprolegniomycetes</taxon>
        <taxon>Saprolegniales</taxon>
        <taxon>Achlyaceae</taxon>
        <taxon>Achlya</taxon>
    </lineage>
</organism>
<evidence type="ECO:0008006" key="4">
    <source>
        <dbReference type="Google" id="ProtNLM"/>
    </source>
</evidence>
<keyword evidence="1" id="KW-0472">Membrane</keyword>
<evidence type="ECO:0000313" key="3">
    <source>
        <dbReference type="Proteomes" id="UP000243579"/>
    </source>
</evidence>
<evidence type="ECO:0000256" key="1">
    <source>
        <dbReference type="SAM" id="Phobius"/>
    </source>
</evidence>
<dbReference type="AlphaFoldDB" id="A0A1V9YFV5"/>
<dbReference type="EMBL" id="JNBR01001845">
    <property type="protein sequence ID" value="OQR84592.1"/>
    <property type="molecule type" value="Genomic_DNA"/>
</dbReference>
<keyword evidence="3" id="KW-1185">Reference proteome</keyword>
<feature type="transmembrane region" description="Helical" evidence="1">
    <location>
        <begin position="116"/>
        <end position="133"/>
    </location>
</feature>
<protein>
    <recommendedName>
        <fullName evidence="4">Transmembrane protein</fullName>
    </recommendedName>
</protein>
<feature type="transmembrane region" description="Helical" evidence="1">
    <location>
        <begin position="153"/>
        <end position="176"/>
    </location>
</feature>
<name>A0A1V9YFV5_ACHHY</name>
<gene>
    <name evidence="2" type="ORF">ACHHYP_13177</name>
</gene>
<accession>A0A1V9YFV5</accession>
<dbReference type="OrthoDB" id="75598at2759"/>
<reference evidence="2 3" key="1">
    <citation type="journal article" date="2014" name="Genome Biol. Evol.">
        <title>The secreted proteins of Achlya hypogyna and Thraustotheca clavata identify the ancestral oomycete secretome and reveal gene acquisitions by horizontal gene transfer.</title>
        <authorList>
            <person name="Misner I."/>
            <person name="Blouin N."/>
            <person name="Leonard G."/>
            <person name="Richards T.A."/>
            <person name="Lane C.E."/>
        </authorList>
    </citation>
    <scope>NUCLEOTIDE SEQUENCE [LARGE SCALE GENOMIC DNA]</scope>
    <source>
        <strain evidence="2 3">ATCC 48635</strain>
    </source>
</reference>
<keyword evidence="1" id="KW-1133">Transmembrane helix</keyword>
<proteinExistence type="predicted"/>
<dbReference type="Proteomes" id="UP000243579">
    <property type="component" value="Unassembled WGS sequence"/>
</dbReference>
<evidence type="ECO:0000313" key="2">
    <source>
        <dbReference type="EMBL" id="OQR84592.1"/>
    </source>
</evidence>